<name>A0ABN3GW90_9PSEU</name>
<dbReference type="InterPro" id="IPR036412">
    <property type="entry name" value="HAD-like_sf"/>
</dbReference>
<keyword evidence="1" id="KW-0378">Hydrolase</keyword>
<evidence type="ECO:0000313" key="1">
    <source>
        <dbReference type="EMBL" id="GAA2362867.1"/>
    </source>
</evidence>
<dbReference type="InterPro" id="IPR023214">
    <property type="entry name" value="HAD_sf"/>
</dbReference>
<dbReference type="GO" id="GO:0016787">
    <property type="term" value="F:hydrolase activity"/>
    <property type="evidence" value="ECO:0007669"/>
    <property type="project" value="UniProtKB-KW"/>
</dbReference>
<dbReference type="Proteomes" id="UP001501218">
    <property type="component" value="Unassembled WGS sequence"/>
</dbReference>
<dbReference type="EMBL" id="BAAARA010000024">
    <property type="protein sequence ID" value="GAA2362867.1"/>
    <property type="molecule type" value="Genomic_DNA"/>
</dbReference>
<evidence type="ECO:0000313" key="2">
    <source>
        <dbReference type="Proteomes" id="UP001501218"/>
    </source>
</evidence>
<accession>A0ABN3GW90</accession>
<dbReference type="SUPFAM" id="SSF56784">
    <property type="entry name" value="HAD-like"/>
    <property type="match status" value="1"/>
</dbReference>
<sequence length="286" mass="30071">MSRRHASPAPDEISGVDLVGIDLDGTALNGQRQMTATTRAAISLATHSGVCVIAITGRPVRECRELARLFSLDIDFVGSNGAAVWDARTGAVRRRCGFTSADTYQLVSKLRRCSNEIRLGIVGDDVCALDMGFPEDLARAWHVEPAGCVEEAVIDLQTPDPVQKVVAWHPCGRDHAISLIRQADPSAELSFSGSDFVELTAPGVHKGSALRAVAAENGGCDLGRCAAIGDMPNDIPMLQAAGVSLAMGNAHPSVFAHALYVLPTHDSDGVAAALVAIARGKENGDR</sequence>
<dbReference type="InterPro" id="IPR006379">
    <property type="entry name" value="HAD-SF_hydro_IIB"/>
</dbReference>
<dbReference type="Gene3D" id="3.30.1240.10">
    <property type="match status" value="1"/>
</dbReference>
<reference evidence="1 2" key="1">
    <citation type="journal article" date="2019" name="Int. J. Syst. Evol. Microbiol.">
        <title>The Global Catalogue of Microorganisms (GCM) 10K type strain sequencing project: providing services to taxonomists for standard genome sequencing and annotation.</title>
        <authorList>
            <consortium name="The Broad Institute Genomics Platform"/>
            <consortium name="The Broad Institute Genome Sequencing Center for Infectious Disease"/>
            <person name="Wu L."/>
            <person name="Ma J."/>
        </authorList>
    </citation>
    <scope>NUCLEOTIDE SEQUENCE [LARGE SCALE GENOMIC DNA]</scope>
    <source>
        <strain evidence="1 2">JCM 16221</strain>
    </source>
</reference>
<dbReference type="PANTHER" id="PTHR10000:SF8">
    <property type="entry name" value="HAD SUPERFAMILY HYDROLASE-LIKE, TYPE 3"/>
    <property type="match status" value="1"/>
</dbReference>
<proteinExistence type="predicted"/>
<organism evidence="1 2">
    <name type="scientific">Saccharopolyspora halophila</name>
    <dbReference type="NCBI Taxonomy" id="405551"/>
    <lineage>
        <taxon>Bacteria</taxon>
        <taxon>Bacillati</taxon>
        <taxon>Actinomycetota</taxon>
        <taxon>Actinomycetes</taxon>
        <taxon>Pseudonocardiales</taxon>
        <taxon>Pseudonocardiaceae</taxon>
        <taxon>Saccharopolyspora</taxon>
    </lineage>
</organism>
<comment type="caution">
    <text evidence="1">The sequence shown here is derived from an EMBL/GenBank/DDBJ whole genome shotgun (WGS) entry which is preliminary data.</text>
</comment>
<protein>
    <submittedName>
        <fullName evidence="1">HAD family hydrolase</fullName>
    </submittedName>
</protein>
<dbReference type="Gene3D" id="3.40.50.1000">
    <property type="entry name" value="HAD superfamily/HAD-like"/>
    <property type="match status" value="1"/>
</dbReference>
<keyword evidence="2" id="KW-1185">Reference proteome</keyword>
<dbReference type="Pfam" id="PF08282">
    <property type="entry name" value="Hydrolase_3"/>
    <property type="match status" value="1"/>
</dbReference>
<gene>
    <name evidence="1" type="ORF">GCM10009854_48160</name>
</gene>
<dbReference type="NCBIfam" id="TIGR01484">
    <property type="entry name" value="HAD-SF-IIB"/>
    <property type="match status" value="1"/>
</dbReference>
<dbReference type="PANTHER" id="PTHR10000">
    <property type="entry name" value="PHOSPHOSERINE PHOSPHATASE"/>
    <property type="match status" value="1"/>
</dbReference>